<evidence type="ECO:0000313" key="2">
    <source>
        <dbReference type="Ensembl" id="ENSUMAP00000032426"/>
    </source>
</evidence>
<organism evidence="2">
    <name type="scientific">Ursus maritimus</name>
    <name type="common">Polar bear</name>
    <name type="synonym">Thalarctos maritimus</name>
    <dbReference type="NCBI Taxonomy" id="29073"/>
    <lineage>
        <taxon>Eukaryota</taxon>
        <taxon>Metazoa</taxon>
        <taxon>Chordata</taxon>
        <taxon>Craniata</taxon>
        <taxon>Vertebrata</taxon>
        <taxon>Euteleostomi</taxon>
        <taxon>Mammalia</taxon>
        <taxon>Eutheria</taxon>
        <taxon>Laurasiatheria</taxon>
        <taxon>Carnivora</taxon>
        <taxon>Caniformia</taxon>
        <taxon>Ursidae</taxon>
        <taxon>Ursus</taxon>
    </lineage>
</organism>
<feature type="transmembrane region" description="Helical" evidence="1">
    <location>
        <begin position="20"/>
        <end position="38"/>
    </location>
</feature>
<proteinExistence type="predicted"/>
<dbReference type="AlphaFoldDB" id="A0A452VFK9"/>
<sequence length="94" mass="10683">MRRLLEPCWWILFLKITSSVLHYVVCFPALTEGYVGALHENRHGSSAQIRRRKASGDPYWAYSAPGGMLGLHSGVEYVLPIWLLIICHPTTLFI</sequence>
<feature type="transmembrane region" description="Helical" evidence="1">
    <location>
        <begin position="59"/>
        <end position="85"/>
    </location>
</feature>
<name>A0A452VFK9_URSMA</name>
<reference evidence="2" key="1">
    <citation type="submission" date="2019-03" db="UniProtKB">
        <authorList>
            <consortium name="Ensembl"/>
        </authorList>
    </citation>
    <scope>IDENTIFICATION</scope>
</reference>
<keyword evidence="1" id="KW-0812">Transmembrane</keyword>
<dbReference type="OMA" id="RIFNICM"/>
<dbReference type="GeneTree" id="ENSGT00630000090979"/>
<keyword evidence="1" id="KW-1133">Transmembrane helix</keyword>
<dbReference type="Ensembl" id="ENSUMAT00000038339.1">
    <property type="protein sequence ID" value="ENSUMAP00000032426.1"/>
    <property type="gene ID" value="ENSUMAG00000023355.1"/>
</dbReference>
<accession>A0A452VFK9</accession>
<protein>
    <submittedName>
        <fullName evidence="2">Uncharacterized protein</fullName>
    </submittedName>
</protein>
<keyword evidence="1" id="KW-0472">Membrane</keyword>
<evidence type="ECO:0000256" key="1">
    <source>
        <dbReference type="SAM" id="Phobius"/>
    </source>
</evidence>